<dbReference type="PANTHER" id="PTHR43009:SF7">
    <property type="entry name" value="HOMOGENTISATE GERANYLGERANYLTRANSFERASE, CHLOROPLASTIC"/>
    <property type="match status" value="1"/>
</dbReference>
<feature type="compositionally biased region" description="Basic and acidic residues" evidence="7">
    <location>
        <begin position="185"/>
        <end position="196"/>
    </location>
</feature>
<dbReference type="GO" id="GO:0016020">
    <property type="term" value="C:membrane"/>
    <property type="evidence" value="ECO:0007669"/>
    <property type="project" value="UniProtKB-SubCell"/>
</dbReference>
<feature type="domain" description="U1-type" evidence="9">
    <location>
        <begin position="105"/>
        <end position="139"/>
    </location>
</feature>
<feature type="transmembrane region" description="Helical" evidence="8">
    <location>
        <begin position="425"/>
        <end position="442"/>
    </location>
</feature>
<evidence type="ECO:0000256" key="3">
    <source>
        <dbReference type="ARBA" id="ARBA00022679"/>
    </source>
</evidence>
<feature type="transmembrane region" description="Helical" evidence="8">
    <location>
        <begin position="533"/>
        <end position="554"/>
    </location>
</feature>
<feature type="transmembrane region" description="Helical" evidence="8">
    <location>
        <begin position="471"/>
        <end position="488"/>
    </location>
</feature>
<feature type="region of interest" description="Disordered" evidence="7">
    <location>
        <begin position="1"/>
        <end position="22"/>
    </location>
</feature>
<dbReference type="EMBL" id="JABANP010000027">
    <property type="protein sequence ID" value="KAF4694838.1"/>
    <property type="molecule type" value="Genomic_DNA"/>
</dbReference>
<dbReference type="Gene3D" id="1.10.600.10">
    <property type="entry name" value="Farnesyl Diphosphate Synthase"/>
    <property type="match status" value="1"/>
</dbReference>
<evidence type="ECO:0000259" key="9">
    <source>
        <dbReference type="SMART" id="SM00451"/>
    </source>
</evidence>
<feature type="transmembrane region" description="Helical" evidence="8">
    <location>
        <begin position="361"/>
        <end position="380"/>
    </location>
</feature>
<reference evidence="10 11" key="1">
    <citation type="submission" date="2020-04" db="EMBL/GenBank/DDBJ databases">
        <title>Perkinsus olseni comparative genomics.</title>
        <authorList>
            <person name="Bogema D.R."/>
        </authorList>
    </citation>
    <scope>NUCLEOTIDE SEQUENCE [LARGE SCALE GENOMIC DNA]</scope>
    <source>
        <strain evidence="10">00978-12</strain>
    </source>
</reference>
<evidence type="ECO:0000313" key="11">
    <source>
        <dbReference type="Proteomes" id="UP000541610"/>
    </source>
</evidence>
<keyword evidence="3 10" id="KW-0808">Transferase</keyword>
<evidence type="ECO:0000313" key="10">
    <source>
        <dbReference type="EMBL" id="KAF4694838.1"/>
    </source>
</evidence>
<dbReference type="AlphaFoldDB" id="A0A7J6PF68"/>
<comment type="caution">
    <text evidence="10">The sequence shown here is derived from an EMBL/GenBank/DDBJ whole genome shotgun (WGS) entry which is preliminary data.</text>
</comment>
<comment type="similarity">
    <text evidence="2">Belongs to the UbiA prenyltransferase family.</text>
</comment>
<keyword evidence="10" id="KW-0328">Glycosyltransferase</keyword>
<dbReference type="InterPro" id="IPR008949">
    <property type="entry name" value="Isoprenoid_synthase_dom_sf"/>
</dbReference>
<evidence type="ECO:0000256" key="2">
    <source>
        <dbReference type="ARBA" id="ARBA00005985"/>
    </source>
</evidence>
<evidence type="ECO:0000256" key="1">
    <source>
        <dbReference type="ARBA" id="ARBA00004141"/>
    </source>
</evidence>
<keyword evidence="4 8" id="KW-0812">Transmembrane</keyword>
<organism evidence="10 11">
    <name type="scientific">Perkinsus olseni</name>
    <name type="common">Perkinsus atlanticus</name>
    <dbReference type="NCBI Taxonomy" id="32597"/>
    <lineage>
        <taxon>Eukaryota</taxon>
        <taxon>Sar</taxon>
        <taxon>Alveolata</taxon>
        <taxon>Perkinsozoa</taxon>
        <taxon>Perkinsea</taxon>
        <taxon>Perkinsida</taxon>
        <taxon>Perkinsidae</taxon>
        <taxon>Perkinsus</taxon>
    </lineage>
</organism>
<dbReference type="PANTHER" id="PTHR43009">
    <property type="entry name" value="HOMOGENTISATE SOLANESYLTRANSFERASE, CHLOROPLASTIC"/>
    <property type="match status" value="1"/>
</dbReference>
<evidence type="ECO:0000256" key="4">
    <source>
        <dbReference type="ARBA" id="ARBA00022692"/>
    </source>
</evidence>
<dbReference type="SUPFAM" id="SSF57667">
    <property type="entry name" value="beta-beta-alpha zinc fingers"/>
    <property type="match status" value="1"/>
</dbReference>
<feature type="transmembrane region" description="Helical" evidence="8">
    <location>
        <begin position="560"/>
        <end position="579"/>
    </location>
</feature>
<dbReference type="GO" id="GO:0016757">
    <property type="term" value="F:glycosyltransferase activity"/>
    <property type="evidence" value="ECO:0007669"/>
    <property type="project" value="UniProtKB-KW"/>
</dbReference>
<protein>
    <submittedName>
        <fullName evidence="10">Hypoxanthine-guanine phosphoribosyltransferase</fullName>
    </submittedName>
</protein>
<feature type="region of interest" description="Disordered" evidence="7">
    <location>
        <begin position="185"/>
        <end position="208"/>
    </location>
</feature>
<proteinExistence type="inferred from homology"/>
<feature type="compositionally biased region" description="Basic residues" evidence="7">
    <location>
        <begin position="197"/>
        <end position="208"/>
    </location>
</feature>
<feature type="transmembrane region" description="Helical" evidence="8">
    <location>
        <begin position="387"/>
        <end position="405"/>
    </location>
</feature>
<dbReference type="GO" id="GO:0008270">
    <property type="term" value="F:zinc ion binding"/>
    <property type="evidence" value="ECO:0007669"/>
    <property type="project" value="InterPro"/>
</dbReference>
<dbReference type="Proteomes" id="UP000541610">
    <property type="component" value="Unassembled WGS sequence"/>
</dbReference>
<dbReference type="InterPro" id="IPR003604">
    <property type="entry name" value="Matrin/U1-like-C_Znf_C2H2"/>
</dbReference>
<dbReference type="Gene3D" id="1.10.357.140">
    <property type="entry name" value="UbiA prenyltransferase"/>
    <property type="match status" value="1"/>
</dbReference>
<evidence type="ECO:0000256" key="6">
    <source>
        <dbReference type="ARBA" id="ARBA00023136"/>
    </source>
</evidence>
<name>A0A7J6PF68_PEROL</name>
<dbReference type="InterPro" id="IPR036236">
    <property type="entry name" value="Znf_C2H2_sf"/>
</dbReference>
<sequence length="818" mass="90791">MSSRPPSIPPVPVKTEDEKAREAAEQKAAVTVDALGRKKWDKAFFAKKADEEEQEEALRYLKGLKRENDTPVERAPLRQRTEVVDLEKDLGKRKLITERTVKKHQGGYWCKVCECLLKDSQSYLDHLNGRDHNRNMGMNMRVEKVSVDRVKEKLEEMKKLAREKAQKDTKEDVIDREAVQERLEHIKREEEKDKQRKKEKKKLKKRKKREALYGPGYLSTKEEDEPAEGGTFPPLFRHVIVGSSIFDSSSAMGVGTLWALSRPHTIKGTVTAVTTGYVLMYLYSGGTKSNVAAYLRILISGVLANVFIVAINQLTDIDIDKANGKPLPIAAGKMKFSQARLATGLSLCLTAAVSFAESTTWFVTLSAMCAIGYAYSVPPLRLKRRAVPAALCIVMARAVLGIIGGTHAYCQAFGVTLDQTTNRQMFTFCGILVVFCTTVAIMKDIPDIKGDVTDNVNSFAVQWGAYRMSRFCLWTLTACYTAVIGLLADDSSTGLLHAIACVYMWGHWHFNIAPGDNSDAALELVKDNYFNTLWPLFYFEFIAYPLPIVMRLLGLPPLPSWLLVSLLAIVLFNSAVAMMEDAREERRRKAMSIPELSEIRGDVAEVESLMKTLVGVDLPDAHAAALNLGSSRRKHHLDRAAVICAVGRALGLDRSDGGMEQVYRVAQAAELEYSALLMHSELVQDGKVTKSVKLAVLGGDWYLGSASVVLADTGLQPVVQEMSDAIAEMTAYNTETKGKPNITGQRRTEFNRLILKHACRSLGHLQRCSGESLNLLGKLGASVPLVDMDDFVDLWPKSDETERRADALARLMSVLATH</sequence>
<dbReference type="InterPro" id="IPR000537">
    <property type="entry name" value="UbiA_prenyltransferase"/>
</dbReference>
<accession>A0A7J6PF68</accession>
<evidence type="ECO:0000256" key="7">
    <source>
        <dbReference type="SAM" id="MobiDB-lite"/>
    </source>
</evidence>
<dbReference type="GO" id="GO:0016765">
    <property type="term" value="F:transferase activity, transferring alkyl or aryl (other than methyl) groups"/>
    <property type="evidence" value="ECO:0007669"/>
    <property type="project" value="InterPro"/>
</dbReference>
<evidence type="ECO:0000256" key="8">
    <source>
        <dbReference type="SAM" id="Phobius"/>
    </source>
</evidence>
<feature type="compositionally biased region" description="Pro residues" evidence="7">
    <location>
        <begin position="1"/>
        <end position="12"/>
    </location>
</feature>
<dbReference type="GO" id="GO:0003676">
    <property type="term" value="F:nucleic acid binding"/>
    <property type="evidence" value="ECO:0007669"/>
    <property type="project" value="InterPro"/>
</dbReference>
<dbReference type="OrthoDB" id="1502398at2759"/>
<dbReference type="InterPro" id="IPR044878">
    <property type="entry name" value="UbiA_sf"/>
</dbReference>
<gene>
    <name evidence="10" type="primary">HPT1_1</name>
    <name evidence="10" type="ORF">FOZ60_006691</name>
</gene>
<comment type="subcellular location">
    <subcellularLocation>
        <location evidence="1">Membrane</location>
        <topology evidence="1">Multi-pass membrane protein</topology>
    </subcellularLocation>
</comment>
<evidence type="ECO:0000256" key="5">
    <source>
        <dbReference type="ARBA" id="ARBA00022989"/>
    </source>
</evidence>
<keyword evidence="5 8" id="KW-1133">Transmembrane helix</keyword>
<dbReference type="Pfam" id="PF01040">
    <property type="entry name" value="UbiA"/>
    <property type="match status" value="1"/>
</dbReference>
<keyword evidence="6 8" id="KW-0472">Membrane</keyword>
<feature type="transmembrane region" description="Helical" evidence="8">
    <location>
        <begin position="293"/>
        <end position="315"/>
    </location>
</feature>
<dbReference type="SMART" id="SM00451">
    <property type="entry name" value="ZnF_U1"/>
    <property type="match status" value="1"/>
</dbReference>
<dbReference type="SUPFAM" id="SSF48576">
    <property type="entry name" value="Terpenoid synthases"/>
    <property type="match status" value="1"/>
</dbReference>